<keyword evidence="2" id="KW-1185">Reference proteome</keyword>
<reference evidence="1 2" key="1">
    <citation type="submission" date="2017-05" db="EMBL/GenBank/DDBJ databases">
        <title>Genome Analysis of Maritalea myrionectae HL2708#5.</title>
        <authorList>
            <consortium name="Cotde Inc.-PKNU"/>
            <person name="Jang D."/>
            <person name="Oh H.-M."/>
        </authorList>
    </citation>
    <scope>NUCLEOTIDE SEQUENCE [LARGE SCALE GENOMIC DNA]</scope>
    <source>
        <strain evidence="1 2">HL2708#5</strain>
    </source>
</reference>
<evidence type="ECO:0000313" key="1">
    <source>
        <dbReference type="EMBL" id="AVX03387.1"/>
    </source>
</evidence>
<dbReference type="Proteomes" id="UP000258927">
    <property type="component" value="Chromosome"/>
</dbReference>
<organism evidence="1 2">
    <name type="scientific">Maritalea myrionectae</name>
    <dbReference type="NCBI Taxonomy" id="454601"/>
    <lineage>
        <taxon>Bacteria</taxon>
        <taxon>Pseudomonadati</taxon>
        <taxon>Pseudomonadota</taxon>
        <taxon>Alphaproteobacteria</taxon>
        <taxon>Hyphomicrobiales</taxon>
        <taxon>Devosiaceae</taxon>
        <taxon>Maritalea</taxon>
    </lineage>
</organism>
<dbReference type="EMBL" id="CP021330">
    <property type="protein sequence ID" value="AVX03387.1"/>
    <property type="molecule type" value="Genomic_DNA"/>
</dbReference>
<dbReference type="KEGG" id="mmyr:MXMO3_00855"/>
<dbReference type="AlphaFoldDB" id="A0A2R4MBI4"/>
<evidence type="ECO:0008006" key="3">
    <source>
        <dbReference type="Google" id="ProtNLM"/>
    </source>
</evidence>
<name>A0A2R4MBI4_9HYPH</name>
<dbReference type="STRING" id="1122213.GCA_000423365_01943"/>
<sequence length="170" mass="19226">MRQFGKQTLTIRGLWGIFSLLLSLGFLVAPTAANTERFILDIYVTNPLSGSAIEGMDPVSYFTEQDPLAGTPKYEYEWEGVSWFFANEANKRVFMSSPESYAPQFGGYGLAGVARGYLSKGNPRIYVIHNQRLYLFYSPGNREAFLVEKAAMLNYALQNWDGLKVRLARR</sequence>
<gene>
    <name evidence="1" type="ORF">MXMO3_00855</name>
</gene>
<proteinExistence type="predicted"/>
<protein>
    <recommendedName>
        <fullName evidence="3">YHS domain-containing protein</fullName>
    </recommendedName>
</protein>
<dbReference type="NCBIfam" id="NF041384">
    <property type="entry name" value="YHS_seleno_dom"/>
    <property type="match status" value="1"/>
</dbReference>
<evidence type="ECO:0000313" key="2">
    <source>
        <dbReference type="Proteomes" id="UP000258927"/>
    </source>
</evidence>
<accession>A0A2R4MBI4</accession>